<gene>
    <name evidence="6" type="primary">68</name>
    <name evidence="6" type="ORF">SEA_DARTHP_68</name>
</gene>
<evidence type="ECO:0000256" key="3">
    <source>
        <dbReference type="ARBA" id="ARBA00022840"/>
    </source>
</evidence>
<dbReference type="InterPro" id="IPR006500">
    <property type="entry name" value="Helicase_put_C_phage/plasmid"/>
</dbReference>
<dbReference type="Pfam" id="PF08706">
    <property type="entry name" value="D5_N"/>
    <property type="match status" value="1"/>
</dbReference>
<feature type="domain" description="SF3 helicase" evidence="5">
    <location>
        <begin position="582"/>
        <end position="740"/>
    </location>
</feature>
<dbReference type="InterPro" id="IPR045455">
    <property type="entry name" value="NrS-1_pol-like_helicase"/>
</dbReference>
<sequence>MNGLTDLLETLGYTDGEHVSLNYQRPGGPFSSTIVEYAEDSDALQGLAMSLANGANVWFGVNPTRPRGDEKGRGTAEDVTRLAAIWCDLDVKPGACRDLDHAYQVIDELSAILGVRPSAVVMSGNGLQPYWPIDDGLIAPADPVDGLDEAMVEHSAAIRAECAALLKRWGRLACIVADGLGAKIDRGVYDLARVLRVPGSHNMKDENEPKLVTIDADTGAPLSLDELRDRLDEHGVAEYEGDRRTSHEVISKPDSWNYSPGTCEYFAPTLKAWTDEPITERHPWLMRVTVRLMAALRNGCLSAADFSTARQMIVDRFMAECERTGRDVPSFEIPNAFAWAAGHVATKTDGELATEFGSHLHLIERVAPRQIELAPDLDDDDEHQGAEPAAAPSAPTSTPTATDGSLAPVVDINARRNPAPTAVTLTDTGNADLLVEAYGARLRYCPDTGKWLSWAGDRWQHGTDHGEAIVAARKVVERIRLDDDSPRDLIQHRMRSLSRKGLENMVALAKCEPRMRVRLADLDAQPYELNTPSGVVNLKSGALLPHSPDTWHTKITGAGYNPGAVAPEWQRFLSGTFGDDVELIAYVQRLAGLAAIGNVTHHVLPFLFGGGSNGKSVLMDVLTHVLGDYAITAPANFLLAGRDRHETEIARLHGARMVVCSEINAESKFDEAKVKVLTGGDILSGRYMRQDYFDFVPSHTLFLMGNHQPQVSAGGTSFWRRLRLLPFLHTVPPEQRNPNLAAELIRDEGAAILAWVVAGARQIAADGLREPASVVDATKEYSEQEDALGRFISECCVLTPGATGGGGAKPALVLKAYQRWAMANGEDAMVSQIKLGRELSARFGVRSVAVHGSRVYSGLALQAGWDLSNEAPRW</sequence>
<dbReference type="KEGG" id="vg:60323472"/>
<evidence type="ECO:0000256" key="1">
    <source>
        <dbReference type="ARBA" id="ARBA00022741"/>
    </source>
</evidence>
<dbReference type="NCBIfam" id="TIGR01613">
    <property type="entry name" value="primase_Cterm"/>
    <property type="match status" value="1"/>
</dbReference>
<accession>A0A286MRD9</accession>
<name>A0A286MRD9_9CAUD</name>
<dbReference type="InterPro" id="IPR014015">
    <property type="entry name" value="Helicase_SF3_DNA-vir"/>
</dbReference>
<dbReference type="GO" id="GO:0016787">
    <property type="term" value="F:hydrolase activity"/>
    <property type="evidence" value="ECO:0007669"/>
    <property type="project" value="UniProtKB-KW"/>
</dbReference>
<dbReference type="PANTHER" id="PTHR35372">
    <property type="entry name" value="ATP BINDING PROTEIN-RELATED"/>
    <property type="match status" value="1"/>
</dbReference>
<evidence type="ECO:0000256" key="2">
    <source>
        <dbReference type="ARBA" id="ARBA00022801"/>
    </source>
</evidence>
<dbReference type="EMBL" id="MF140406">
    <property type="protein sequence ID" value="ASW31814.1"/>
    <property type="molecule type" value="Genomic_DNA"/>
</dbReference>
<dbReference type="InterPro" id="IPR027417">
    <property type="entry name" value="P-loop_NTPase"/>
</dbReference>
<feature type="region of interest" description="Disordered" evidence="4">
    <location>
        <begin position="376"/>
        <end position="405"/>
    </location>
</feature>
<evidence type="ECO:0000313" key="6">
    <source>
        <dbReference type="EMBL" id="ASW31814.1"/>
    </source>
</evidence>
<organism evidence="6 7">
    <name type="scientific">Mycobacterium phage DarthP</name>
    <dbReference type="NCBI Taxonomy" id="2015879"/>
    <lineage>
        <taxon>Viruses</taxon>
        <taxon>Duplodnaviria</taxon>
        <taxon>Heunggongvirae</taxon>
        <taxon>Uroviricota</taxon>
        <taxon>Caudoviricetes</taxon>
        <taxon>Weiservirinae</taxon>
        <taxon>Amginevirus</taxon>
        <taxon>Amginevirus darthP</taxon>
    </lineage>
</organism>
<keyword evidence="3" id="KW-0067">ATP-binding</keyword>
<dbReference type="Gene3D" id="3.40.50.300">
    <property type="entry name" value="P-loop containing nucleotide triphosphate hydrolases"/>
    <property type="match status" value="1"/>
</dbReference>
<evidence type="ECO:0000256" key="4">
    <source>
        <dbReference type="SAM" id="MobiDB-lite"/>
    </source>
</evidence>
<dbReference type="Proteomes" id="UP000221537">
    <property type="component" value="Segment"/>
</dbReference>
<proteinExistence type="predicted"/>
<reference evidence="6 7" key="1">
    <citation type="submission" date="2017-05" db="EMBL/GenBank/DDBJ databases">
        <authorList>
            <person name="Alvarado S."/>
            <person name="Chung H.-M.M."/>
            <person name="Stoner T.H."/>
            <person name="Garlena R.A."/>
            <person name="Russell D.A."/>
            <person name="Pope W.H."/>
            <person name="Jacobs-Sera D."/>
            <person name="Hatfull G.F."/>
        </authorList>
    </citation>
    <scope>NUCLEOTIDE SEQUENCE [LARGE SCALE GENOMIC DNA]</scope>
</reference>
<dbReference type="GeneID" id="60323472"/>
<dbReference type="InterPro" id="IPR051620">
    <property type="entry name" value="ORF904-like_C"/>
</dbReference>
<dbReference type="InterPro" id="IPR014818">
    <property type="entry name" value="Phage/plasmid_primase_P4_C"/>
</dbReference>
<protein>
    <submittedName>
        <fullName evidence="6">DNA primase/helicase</fullName>
    </submittedName>
</protein>
<dbReference type="PANTHER" id="PTHR35372:SF2">
    <property type="entry name" value="SF3 HELICASE DOMAIN-CONTAINING PROTEIN"/>
    <property type="match status" value="1"/>
</dbReference>
<dbReference type="PROSITE" id="PS51206">
    <property type="entry name" value="SF3_HELICASE_1"/>
    <property type="match status" value="1"/>
</dbReference>
<dbReference type="Pfam" id="PF19263">
    <property type="entry name" value="DUF5906"/>
    <property type="match status" value="1"/>
</dbReference>
<dbReference type="SMART" id="SM00885">
    <property type="entry name" value="D5_N"/>
    <property type="match status" value="1"/>
</dbReference>
<evidence type="ECO:0000313" key="7">
    <source>
        <dbReference type="Proteomes" id="UP000221537"/>
    </source>
</evidence>
<keyword evidence="1" id="KW-0547">Nucleotide-binding</keyword>
<evidence type="ECO:0000259" key="5">
    <source>
        <dbReference type="PROSITE" id="PS51206"/>
    </source>
</evidence>
<keyword evidence="7" id="KW-1185">Reference proteome</keyword>
<dbReference type="RefSeq" id="YP_009952026.1">
    <property type="nucleotide sequence ID" value="NC_051607.1"/>
</dbReference>
<dbReference type="GO" id="GO:0005524">
    <property type="term" value="F:ATP binding"/>
    <property type="evidence" value="ECO:0007669"/>
    <property type="project" value="UniProtKB-KW"/>
</dbReference>
<keyword evidence="2" id="KW-0378">Hydrolase</keyword>
<feature type="compositionally biased region" description="Low complexity" evidence="4">
    <location>
        <begin position="388"/>
        <end position="402"/>
    </location>
</feature>